<dbReference type="SUPFAM" id="SSF48452">
    <property type="entry name" value="TPR-like"/>
    <property type="match status" value="1"/>
</dbReference>
<dbReference type="STRING" id="930990.A0A067M2S0"/>
<keyword evidence="4" id="KW-1185">Reference proteome</keyword>
<evidence type="ECO:0000313" key="4">
    <source>
        <dbReference type="Proteomes" id="UP000027195"/>
    </source>
</evidence>
<accession>A0A067M2S0</accession>
<feature type="domain" description="SET" evidence="2">
    <location>
        <begin position="447"/>
        <end position="642"/>
    </location>
</feature>
<evidence type="ECO:0000256" key="1">
    <source>
        <dbReference type="SAM" id="MobiDB-lite"/>
    </source>
</evidence>
<dbReference type="Gene3D" id="2.170.270.10">
    <property type="entry name" value="SET domain"/>
    <property type="match status" value="1"/>
</dbReference>
<dbReference type="OrthoDB" id="5945798at2759"/>
<name>A0A067M2S0_BOTB1</name>
<dbReference type="InterPro" id="IPR011990">
    <property type="entry name" value="TPR-like_helical_dom_sf"/>
</dbReference>
<sequence>MTLLEHIHIPIWANATPQYGASFGPGLLKLVLRATFPSFQPRLARNMDLHANLVQHLINSGMPAQEARRLAAQPGLLQAFYQQHQATAGEHPSAHNYSPHEIMRMKRMLESQRAARPSPVVATPRDSLIESVNRKRTILDNNPPRSVSHIKYVGNITHFSQTPLSQLKPILISEMHVPRMHEGFYFLCRIISRPARVVSEITLGVEDPAGQALTVSINNYPNLTFARGDVLDTVFPTGTVLAIRKPTLETSGGCTDAVSFARVESPSDVIFVGLTDPILESVTWKFPAPNNSILRQSAEEWKLRGNRHFKDGQNFASAVAYTKGLEVDPGAYVLVLNRAAAYIRLEYFQAALADATTVLSIETISSDEKKKALYRAAQAEYGLSHYAIALGRFEECRSFSPDGAEMEPWIARCQERIRESTTGVYDWVRIFKEDQAGEIVDAAEFIGPIVVTPSSRNGGRAIVTTRPIKVGELLMVVKPIAISYPYEHEHTEHDLGMNFISTMVDDASSHGVIAKTIAKIAGNPELHHIVTALYAGPSYPLPPAQFPPPPQPDTPKLTSPLKHDINIDANLIEHICTLNDFAIRKLSLEPPPSEPASALYVFPSVINHSCRPNTTWHHFGENMVFLSAADLPVGAELTVSYTMGDTYLCRHRELAKHVTSCNCAECEMDRKDGADACRKRVAILGRTRGDITTARGVIKSVEEARKIVKELDGTHAKTRGAYRPSMCYIRHDLANALARAAGNNDSRWAEVVEEEMRVLEAAGVEIKDEIVSFSPSVGGKKKGHKKASGSTSAAAGTKIDDDNDASLPIGTTTAPTHAADFCTGIMLRIASIFHKQRSLHGAKRWMSAACWLQNAHVSGGKALFLIRFKEVLQQLNLSELAADM</sequence>
<reference evidence="4" key="1">
    <citation type="journal article" date="2014" name="Proc. Natl. Acad. Sci. U.S.A.">
        <title>Extensive sampling of basidiomycete genomes demonstrates inadequacy of the white-rot/brown-rot paradigm for wood decay fungi.</title>
        <authorList>
            <person name="Riley R."/>
            <person name="Salamov A.A."/>
            <person name="Brown D.W."/>
            <person name="Nagy L.G."/>
            <person name="Floudas D."/>
            <person name="Held B.W."/>
            <person name="Levasseur A."/>
            <person name="Lombard V."/>
            <person name="Morin E."/>
            <person name="Otillar R."/>
            <person name="Lindquist E.A."/>
            <person name="Sun H."/>
            <person name="LaButti K.M."/>
            <person name="Schmutz J."/>
            <person name="Jabbour D."/>
            <person name="Luo H."/>
            <person name="Baker S.E."/>
            <person name="Pisabarro A.G."/>
            <person name="Walton J.D."/>
            <person name="Blanchette R.A."/>
            <person name="Henrissat B."/>
            <person name="Martin F."/>
            <person name="Cullen D."/>
            <person name="Hibbett D.S."/>
            <person name="Grigoriev I.V."/>
        </authorList>
    </citation>
    <scope>NUCLEOTIDE SEQUENCE [LARGE SCALE GENOMIC DNA]</scope>
    <source>
        <strain evidence="4">FD-172 SS1</strain>
    </source>
</reference>
<feature type="region of interest" description="Disordered" evidence="1">
    <location>
        <begin position="775"/>
        <end position="799"/>
    </location>
</feature>
<dbReference type="SUPFAM" id="SSF82199">
    <property type="entry name" value="SET domain"/>
    <property type="match status" value="1"/>
</dbReference>
<dbReference type="AlphaFoldDB" id="A0A067M2S0"/>
<dbReference type="EMBL" id="KL198083">
    <property type="protein sequence ID" value="KDQ09015.1"/>
    <property type="molecule type" value="Genomic_DNA"/>
</dbReference>
<proteinExistence type="predicted"/>
<dbReference type="InterPro" id="IPR001214">
    <property type="entry name" value="SET_dom"/>
</dbReference>
<evidence type="ECO:0000259" key="2">
    <source>
        <dbReference type="PROSITE" id="PS50280"/>
    </source>
</evidence>
<dbReference type="InterPro" id="IPR046341">
    <property type="entry name" value="SET_dom_sf"/>
</dbReference>
<dbReference type="PROSITE" id="PS50280">
    <property type="entry name" value="SET"/>
    <property type="match status" value="1"/>
</dbReference>
<organism evidence="3 4">
    <name type="scientific">Botryobasidium botryosum (strain FD-172 SS1)</name>
    <dbReference type="NCBI Taxonomy" id="930990"/>
    <lineage>
        <taxon>Eukaryota</taxon>
        <taxon>Fungi</taxon>
        <taxon>Dikarya</taxon>
        <taxon>Basidiomycota</taxon>
        <taxon>Agaricomycotina</taxon>
        <taxon>Agaricomycetes</taxon>
        <taxon>Cantharellales</taxon>
        <taxon>Botryobasidiaceae</taxon>
        <taxon>Botryobasidium</taxon>
    </lineage>
</organism>
<dbReference type="PANTHER" id="PTHR47643">
    <property type="entry name" value="TPR DOMAIN PROTEIN (AFU_ORTHOLOGUE AFUA_5G12710)"/>
    <property type="match status" value="1"/>
</dbReference>
<dbReference type="PANTHER" id="PTHR47643:SF2">
    <property type="entry name" value="TPR DOMAIN PROTEIN (AFU_ORTHOLOGUE AFUA_5G12710)"/>
    <property type="match status" value="1"/>
</dbReference>
<dbReference type="Pfam" id="PF00856">
    <property type="entry name" value="SET"/>
    <property type="match status" value="1"/>
</dbReference>
<dbReference type="HOGENOM" id="CLU_009043_0_0_1"/>
<gene>
    <name evidence="3" type="ORF">BOTBODRAFT_191346</name>
</gene>
<dbReference type="Proteomes" id="UP000027195">
    <property type="component" value="Unassembled WGS sequence"/>
</dbReference>
<dbReference type="Gene3D" id="1.25.40.10">
    <property type="entry name" value="Tetratricopeptide repeat domain"/>
    <property type="match status" value="1"/>
</dbReference>
<protein>
    <recommendedName>
        <fullName evidence="2">SET domain-containing protein</fullName>
    </recommendedName>
</protein>
<dbReference type="CDD" id="cd20071">
    <property type="entry name" value="SET_SMYD"/>
    <property type="match status" value="1"/>
</dbReference>
<dbReference type="InterPro" id="IPR053209">
    <property type="entry name" value="Gramillin-biosynth_MTr"/>
</dbReference>
<dbReference type="InParanoid" id="A0A067M2S0"/>
<evidence type="ECO:0000313" key="3">
    <source>
        <dbReference type="EMBL" id="KDQ09015.1"/>
    </source>
</evidence>